<dbReference type="SUPFAM" id="SSF48371">
    <property type="entry name" value="ARM repeat"/>
    <property type="match status" value="1"/>
</dbReference>
<gene>
    <name evidence="1" type="ORF">G7K_3124-t1</name>
</gene>
<evidence type="ECO:0000313" key="2">
    <source>
        <dbReference type="Proteomes" id="UP000033140"/>
    </source>
</evidence>
<dbReference type="Pfam" id="PF24984">
    <property type="entry name" value="HEAT_EF3_GNC1"/>
    <property type="match status" value="1"/>
</dbReference>
<organism evidence="1 2">
    <name type="scientific">Saitoella complicata (strain BCRC 22490 / CBS 7301 / JCM 7358 / NBRC 10748 / NRRL Y-17804)</name>
    <dbReference type="NCBI Taxonomy" id="698492"/>
    <lineage>
        <taxon>Eukaryota</taxon>
        <taxon>Fungi</taxon>
        <taxon>Dikarya</taxon>
        <taxon>Ascomycota</taxon>
        <taxon>Taphrinomycotina</taxon>
        <taxon>Taphrinomycotina incertae sedis</taxon>
        <taxon>Saitoella</taxon>
    </lineage>
</organism>
<dbReference type="InterPro" id="IPR016024">
    <property type="entry name" value="ARM-type_fold"/>
</dbReference>
<reference evidence="1 2" key="1">
    <citation type="journal article" date="2011" name="J. Gen. Appl. Microbiol.">
        <title>Draft genome sequencing of the enigmatic yeast Saitoella complicata.</title>
        <authorList>
            <person name="Nishida H."/>
            <person name="Hamamoto M."/>
            <person name="Sugiyama J."/>
        </authorList>
    </citation>
    <scope>NUCLEOTIDE SEQUENCE [LARGE SCALE GENOMIC DNA]</scope>
    <source>
        <strain evidence="1 2">NRRL Y-17804</strain>
    </source>
</reference>
<dbReference type="AlphaFoldDB" id="A0A0E9NGN4"/>
<evidence type="ECO:0000313" key="1">
    <source>
        <dbReference type="EMBL" id="GAO48963.1"/>
    </source>
</evidence>
<dbReference type="Proteomes" id="UP000033140">
    <property type="component" value="Unassembled WGS sequence"/>
</dbReference>
<sequence>MLWVDLRAAPPAGESIRHNRLTPAVTSYNQIKVVSQARGSFRWSFLFSLFQWLLLQAQSRTSSLSFTSPRPPMTVSTNLIYSGVLANLQQNAQNKKDGIKRESALIGYYRLFDALSKHPEIPATPFFLQYLPIRYPRGQRTSRPRRSRMRPRSLVLQLPPRRARRSGLARNPRLLQHRPQMAIQNRRAGGFGQVPQDQQGAGYGAFGRAEASETAITCMRGLLATAENLDIKPHLPLIVECMANPTQVPACIKALSAQAFVAEVNAHVLAILVPILVRALNERSQEVLRQTVIVADNLCRLVKDPFDAARF</sequence>
<dbReference type="EMBL" id="BACD03000019">
    <property type="protein sequence ID" value="GAO48963.1"/>
    <property type="molecule type" value="Genomic_DNA"/>
</dbReference>
<dbReference type="STRING" id="698492.A0A0E9NGN4"/>
<accession>A0A0E9NGN4</accession>
<reference evidence="1 2" key="2">
    <citation type="journal article" date="2014" name="J. Gen. Appl. Microbiol.">
        <title>The early diverging ascomycetous budding yeast Saitoella complicata has three histone deacetylases belonging to the Clr6, Hos2, and Rpd3 lineages.</title>
        <authorList>
            <person name="Nishida H."/>
            <person name="Matsumoto T."/>
            <person name="Kondo S."/>
            <person name="Hamamoto M."/>
            <person name="Yoshikawa H."/>
        </authorList>
    </citation>
    <scope>NUCLEOTIDE SEQUENCE [LARGE SCALE GENOMIC DNA]</scope>
    <source>
        <strain evidence="1 2">NRRL Y-17804</strain>
    </source>
</reference>
<comment type="caution">
    <text evidence="1">The sequence shown here is derived from an EMBL/GenBank/DDBJ whole genome shotgun (WGS) entry which is preliminary data.</text>
</comment>
<name>A0A0E9NGN4_SAICN</name>
<keyword evidence="2" id="KW-1185">Reference proteome</keyword>
<dbReference type="Gene3D" id="1.25.10.10">
    <property type="entry name" value="Leucine-rich Repeat Variant"/>
    <property type="match status" value="1"/>
</dbReference>
<reference evidence="1 2" key="3">
    <citation type="journal article" date="2015" name="Genome Announc.">
        <title>Draft Genome Sequence of the Archiascomycetous Yeast Saitoella complicata.</title>
        <authorList>
            <person name="Yamauchi K."/>
            <person name="Kondo S."/>
            <person name="Hamamoto M."/>
            <person name="Takahashi Y."/>
            <person name="Ogura Y."/>
            <person name="Hayashi T."/>
            <person name="Nishida H."/>
        </authorList>
    </citation>
    <scope>NUCLEOTIDE SEQUENCE [LARGE SCALE GENOMIC DNA]</scope>
    <source>
        <strain evidence="1 2">NRRL Y-17804</strain>
    </source>
</reference>
<protein>
    <submittedName>
        <fullName evidence="1">Uncharacterized protein</fullName>
    </submittedName>
</protein>
<dbReference type="InterPro" id="IPR011989">
    <property type="entry name" value="ARM-like"/>
</dbReference>
<proteinExistence type="predicted"/>